<dbReference type="InterPro" id="IPR036135">
    <property type="entry name" value="MoeA_linker/N_sf"/>
</dbReference>
<dbReference type="PROSITE" id="PS01079">
    <property type="entry name" value="MOCF_BIOSYNTHESIS_2"/>
    <property type="match status" value="1"/>
</dbReference>
<dbReference type="AlphaFoldDB" id="A0A1V0RL24"/>
<reference evidence="13 14" key="1">
    <citation type="submission" date="2017-03" db="EMBL/GenBank/DDBJ databases">
        <title>Genome Sequence of Roseovarius mucosus strain SMR3 Isolated from a culture of the Diatom Skeletonema marinoi.</title>
        <authorList>
            <person name="Topel M."/>
            <person name="Pinder M."/>
            <person name="Johansson O.N."/>
            <person name="Kourtchenko O."/>
            <person name="Godhe A."/>
            <person name="Clarke A.K."/>
        </authorList>
    </citation>
    <scope>NUCLEOTIDE SEQUENCE [LARGE SCALE GENOMIC DNA]</scope>
    <source>
        <strain evidence="13 14">SMR3</strain>
    </source>
</reference>
<dbReference type="InterPro" id="IPR001453">
    <property type="entry name" value="MoaB/Mog_dom"/>
</dbReference>
<comment type="function">
    <text evidence="2 11">Catalyzes the insertion of molybdate into adenylated molybdopterin with the concomitant release of AMP.</text>
</comment>
<evidence type="ECO:0000256" key="1">
    <source>
        <dbReference type="ARBA" id="ARBA00001946"/>
    </source>
</evidence>
<dbReference type="KEGG" id="rmm:ROSMUCSMR3_00868"/>
<dbReference type="Pfam" id="PF03453">
    <property type="entry name" value="MoeA_N"/>
    <property type="match status" value="1"/>
</dbReference>
<dbReference type="EC" id="2.10.1.1" evidence="11"/>
<evidence type="ECO:0000256" key="5">
    <source>
        <dbReference type="ARBA" id="ARBA00022505"/>
    </source>
</evidence>
<dbReference type="NCBIfam" id="NF045515">
    <property type="entry name" value="Glp_gephyrin"/>
    <property type="match status" value="1"/>
</dbReference>
<keyword evidence="7 11" id="KW-0479">Metal-binding</keyword>
<proteinExistence type="inferred from homology"/>
<dbReference type="SUPFAM" id="SSF63867">
    <property type="entry name" value="MoeA C-terminal domain-like"/>
    <property type="match status" value="1"/>
</dbReference>
<comment type="similarity">
    <text evidence="4 11">Belongs to the MoeA family.</text>
</comment>
<dbReference type="CDD" id="cd00887">
    <property type="entry name" value="MoeA"/>
    <property type="match status" value="1"/>
</dbReference>
<dbReference type="Proteomes" id="UP000192273">
    <property type="component" value="Chromosome"/>
</dbReference>
<dbReference type="InterPro" id="IPR036688">
    <property type="entry name" value="MoeA_C_domain_IV_sf"/>
</dbReference>
<dbReference type="RefSeq" id="WP_198385576.1">
    <property type="nucleotide sequence ID" value="NZ_CP020474.1"/>
</dbReference>
<keyword evidence="14" id="KW-1185">Reference proteome</keyword>
<evidence type="ECO:0000256" key="4">
    <source>
        <dbReference type="ARBA" id="ARBA00010763"/>
    </source>
</evidence>
<sequence length="699" mass="73882">MNRFDTFAMLDWSGGNDTGPRPCRDAIWLGVTRDGVDEAPMYLRNRAEAEAALVALIAAELAAGRRLLIGVDFPFGFPAGFARGLTGCDNPFAVWDWLETVIEDAPGGNNRFDVAGEINGRFPGVGPFWFNGLKREIAGLPRKDTRAGHGMTERRAAEARAKGAFTCWQMGGAGAVGGQVLTGLPVLNRLRRRFYGQVSVWPFEVLDKPVALVEIWPGLINAAVKPLGEIRDAHQVRLMARALARLPQEQLAEMLAVDAPEEGWILGLGYEAALIAACDDVLKPPPLRNDCFALPAGVDWTPVDDALALLQDRLRPVVGQTRAPLAQALGRVLAAPVTALRANPPEANTAVDGYGFAHASLTAGDQTLPLVEGRAAAGVPYPDSVPPGHAVRVLTGAALPEGVDTVILQEDVTLGAGRIAFRAGLKPGANTRRAGEDVAADAPVLAPGRVISPADLALCAAVGVADLPVHEQLRVAVISTGDELVEAGHPARPGQIYDANRPMLLGLVEQMGYAPLDLGRIADDRAALRAALDRAAEDSDAILTSGGASSGDEDHVSALLNEAGAMAEWRIALKPGRPLALGLWRGVPVFGLPGNPVAALVCALIFARPALRLLSGAGWSVPQGFHVPAGFEKRKKPGRREYLRARIRQGRAEVFASEGSGRISGLSWAEGLVELPDGAVTIQPGDPVRYIPYASFLSA</sequence>
<evidence type="ECO:0000313" key="14">
    <source>
        <dbReference type="Proteomes" id="UP000192273"/>
    </source>
</evidence>
<evidence type="ECO:0000256" key="9">
    <source>
        <dbReference type="ARBA" id="ARBA00023150"/>
    </source>
</evidence>
<dbReference type="InterPro" id="IPR008284">
    <property type="entry name" value="MoCF_biosynth_CS"/>
</dbReference>
<dbReference type="GO" id="GO:0061599">
    <property type="term" value="F:molybdopterin molybdotransferase activity"/>
    <property type="evidence" value="ECO:0007669"/>
    <property type="project" value="UniProtKB-UniRule"/>
</dbReference>
<dbReference type="Pfam" id="PF00994">
    <property type="entry name" value="MoCF_biosynth"/>
    <property type="match status" value="1"/>
</dbReference>
<evidence type="ECO:0000256" key="7">
    <source>
        <dbReference type="ARBA" id="ARBA00022723"/>
    </source>
</evidence>
<dbReference type="UniPathway" id="UPA00344"/>
<keyword evidence="9 11" id="KW-0501">Molybdenum cofactor biosynthesis</keyword>
<comment type="cofactor">
    <cofactor evidence="1 11">
        <name>Mg(2+)</name>
        <dbReference type="ChEBI" id="CHEBI:18420"/>
    </cofactor>
</comment>
<evidence type="ECO:0000256" key="11">
    <source>
        <dbReference type="RuleBase" id="RU365090"/>
    </source>
</evidence>
<dbReference type="FunFam" id="3.40.980.10:FF:000004">
    <property type="entry name" value="Molybdopterin molybdenumtransferase"/>
    <property type="match status" value="1"/>
</dbReference>
<dbReference type="Pfam" id="PF03454">
    <property type="entry name" value="MoeA_C"/>
    <property type="match status" value="1"/>
</dbReference>
<dbReference type="PANTHER" id="PTHR10192:SF5">
    <property type="entry name" value="GEPHYRIN"/>
    <property type="match status" value="1"/>
</dbReference>
<keyword evidence="5 11" id="KW-0500">Molybdenum</keyword>
<dbReference type="PANTHER" id="PTHR10192">
    <property type="entry name" value="MOLYBDOPTERIN BIOSYNTHESIS PROTEIN"/>
    <property type="match status" value="1"/>
</dbReference>
<dbReference type="GO" id="GO:0046872">
    <property type="term" value="F:metal ion binding"/>
    <property type="evidence" value="ECO:0007669"/>
    <property type="project" value="UniProtKB-UniRule"/>
</dbReference>
<keyword evidence="8 11" id="KW-0460">Magnesium</keyword>
<name>A0A1V0RL24_9RHOB</name>
<dbReference type="GO" id="GO:0006777">
    <property type="term" value="P:Mo-molybdopterin cofactor biosynthetic process"/>
    <property type="evidence" value="ECO:0007669"/>
    <property type="project" value="UniProtKB-UniRule"/>
</dbReference>
<evidence type="ECO:0000256" key="3">
    <source>
        <dbReference type="ARBA" id="ARBA00005046"/>
    </source>
</evidence>
<protein>
    <recommendedName>
        <fullName evidence="11">Molybdopterin molybdenumtransferase</fullName>
        <ecNumber evidence="11">2.10.1.1</ecNumber>
    </recommendedName>
</protein>
<evidence type="ECO:0000256" key="8">
    <source>
        <dbReference type="ARBA" id="ARBA00022842"/>
    </source>
</evidence>
<dbReference type="SUPFAM" id="SSF63882">
    <property type="entry name" value="MoeA N-terminal region -like"/>
    <property type="match status" value="1"/>
</dbReference>
<dbReference type="SUPFAM" id="SSF53218">
    <property type="entry name" value="Molybdenum cofactor biosynthesis proteins"/>
    <property type="match status" value="1"/>
</dbReference>
<evidence type="ECO:0000256" key="10">
    <source>
        <dbReference type="ARBA" id="ARBA00047317"/>
    </source>
</evidence>
<dbReference type="Gene3D" id="2.40.340.10">
    <property type="entry name" value="MoeA, C-terminal, domain IV"/>
    <property type="match status" value="1"/>
</dbReference>
<evidence type="ECO:0000259" key="12">
    <source>
        <dbReference type="SMART" id="SM00852"/>
    </source>
</evidence>
<accession>A0A1V0RL24</accession>
<dbReference type="NCBIfam" id="TIGR00177">
    <property type="entry name" value="molyb_syn"/>
    <property type="match status" value="1"/>
</dbReference>
<dbReference type="InterPro" id="IPR036425">
    <property type="entry name" value="MoaB/Mog-like_dom_sf"/>
</dbReference>
<comment type="pathway">
    <text evidence="3 11">Cofactor biosynthesis; molybdopterin biosynthesis.</text>
</comment>
<organism evidence="13 14">
    <name type="scientific">Roseovarius mucosus</name>
    <dbReference type="NCBI Taxonomy" id="215743"/>
    <lineage>
        <taxon>Bacteria</taxon>
        <taxon>Pseudomonadati</taxon>
        <taxon>Pseudomonadota</taxon>
        <taxon>Alphaproteobacteria</taxon>
        <taxon>Rhodobacterales</taxon>
        <taxon>Roseobacteraceae</taxon>
        <taxon>Roseovarius</taxon>
    </lineage>
</organism>
<dbReference type="InterPro" id="IPR005111">
    <property type="entry name" value="MoeA_C_domain_IV"/>
</dbReference>
<dbReference type="Gene3D" id="3.40.980.10">
    <property type="entry name" value="MoaB/Mog-like domain"/>
    <property type="match status" value="1"/>
</dbReference>
<dbReference type="GO" id="GO:0005829">
    <property type="term" value="C:cytosol"/>
    <property type="evidence" value="ECO:0007669"/>
    <property type="project" value="TreeGrafter"/>
</dbReference>
<evidence type="ECO:0000256" key="2">
    <source>
        <dbReference type="ARBA" id="ARBA00002901"/>
    </source>
</evidence>
<dbReference type="Gene3D" id="3.90.105.10">
    <property type="entry name" value="Molybdopterin biosynthesis moea protein, domain 2"/>
    <property type="match status" value="1"/>
</dbReference>
<evidence type="ECO:0000313" key="13">
    <source>
        <dbReference type="EMBL" id="ARE82365.1"/>
    </source>
</evidence>
<feature type="domain" description="MoaB/Mog" evidence="12">
    <location>
        <begin position="476"/>
        <end position="613"/>
    </location>
</feature>
<dbReference type="SMART" id="SM00852">
    <property type="entry name" value="MoCF_biosynth"/>
    <property type="match status" value="1"/>
</dbReference>
<dbReference type="Gene3D" id="2.170.190.11">
    <property type="entry name" value="Molybdopterin biosynthesis moea protein, domain 3"/>
    <property type="match status" value="1"/>
</dbReference>
<dbReference type="InterPro" id="IPR038987">
    <property type="entry name" value="MoeA-like"/>
</dbReference>
<gene>
    <name evidence="13" type="primary">moeA</name>
    <name evidence="13" type="ORF">ROSMUCSMR3_00868</name>
</gene>
<keyword evidence="6 11" id="KW-0808">Transferase</keyword>
<dbReference type="InterPro" id="IPR005110">
    <property type="entry name" value="MoeA_linker/N"/>
</dbReference>
<dbReference type="EMBL" id="CP020474">
    <property type="protein sequence ID" value="ARE82365.1"/>
    <property type="molecule type" value="Genomic_DNA"/>
</dbReference>
<comment type="catalytic activity">
    <reaction evidence="10">
        <text>adenylyl-molybdopterin + molybdate = Mo-molybdopterin + AMP + H(+)</text>
        <dbReference type="Rhea" id="RHEA:35047"/>
        <dbReference type="ChEBI" id="CHEBI:15378"/>
        <dbReference type="ChEBI" id="CHEBI:36264"/>
        <dbReference type="ChEBI" id="CHEBI:62727"/>
        <dbReference type="ChEBI" id="CHEBI:71302"/>
        <dbReference type="ChEBI" id="CHEBI:456215"/>
        <dbReference type="EC" id="2.10.1.1"/>
    </reaction>
</comment>
<evidence type="ECO:0000256" key="6">
    <source>
        <dbReference type="ARBA" id="ARBA00022679"/>
    </source>
</evidence>